<keyword evidence="11" id="KW-0539">Nucleus</keyword>
<keyword evidence="6" id="KW-0227">DNA damage</keyword>
<dbReference type="InterPro" id="IPR042530">
    <property type="entry name" value="EME1/EME2_C"/>
</dbReference>
<reference evidence="15" key="1">
    <citation type="journal article" date="2023" name="BMC Genomics">
        <title>Chromosome-level genome assemblies of Cutaneotrichosporon spp. (Trichosporonales, Basidiomycota) reveal imbalanced evolution between nucleotide sequences and chromosome synteny.</title>
        <authorList>
            <person name="Kobayashi Y."/>
            <person name="Kayamori A."/>
            <person name="Aoki K."/>
            <person name="Shiwa Y."/>
            <person name="Matsutani M."/>
            <person name="Fujita N."/>
            <person name="Sugita T."/>
            <person name="Iwasaki W."/>
            <person name="Tanaka N."/>
            <person name="Takashima M."/>
        </authorList>
    </citation>
    <scope>NUCLEOTIDE SEQUENCE</scope>
    <source>
        <strain evidence="15">HIS019</strain>
    </source>
</reference>
<dbReference type="RefSeq" id="XP_060452941.1">
    <property type="nucleotide sequence ID" value="XM_060599822.1"/>
</dbReference>
<proteinExistence type="predicted"/>
<dbReference type="InterPro" id="IPR033310">
    <property type="entry name" value="Mms4/EME1/EME2"/>
</dbReference>
<dbReference type="GO" id="GO:0031297">
    <property type="term" value="P:replication fork processing"/>
    <property type="evidence" value="ECO:0007669"/>
    <property type="project" value="TreeGrafter"/>
</dbReference>
<dbReference type="Gene3D" id="3.40.50.10130">
    <property type="match status" value="1"/>
</dbReference>
<keyword evidence="13" id="KW-0175">Coiled coil</keyword>
<dbReference type="KEGG" id="ccac:CcaHIS019_0103930"/>
<keyword evidence="5" id="KW-0255">Endonuclease</keyword>
<feature type="compositionally biased region" description="Basic residues" evidence="14">
    <location>
        <begin position="121"/>
        <end position="131"/>
    </location>
</feature>
<organism evidence="15 16">
    <name type="scientific">Cutaneotrichosporon cavernicola</name>
    <dbReference type="NCBI Taxonomy" id="279322"/>
    <lineage>
        <taxon>Eukaryota</taxon>
        <taxon>Fungi</taxon>
        <taxon>Dikarya</taxon>
        <taxon>Basidiomycota</taxon>
        <taxon>Agaricomycotina</taxon>
        <taxon>Tremellomycetes</taxon>
        <taxon>Trichosporonales</taxon>
        <taxon>Trichosporonaceae</taxon>
        <taxon>Cutaneotrichosporon</taxon>
    </lineage>
</organism>
<dbReference type="EMBL" id="AP028212">
    <property type="protein sequence ID" value="BEI87675.1"/>
    <property type="molecule type" value="Genomic_DNA"/>
</dbReference>
<evidence type="ECO:0000256" key="14">
    <source>
        <dbReference type="SAM" id="MobiDB-lite"/>
    </source>
</evidence>
<dbReference type="AlphaFoldDB" id="A0AA48I5Z8"/>
<dbReference type="Pfam" id="PF21292">
    <property type="entry name" value="EME1-MUS81_C"/>
    <property type="match status" value="1"/>
</dbReference>
<evidence type="ECO:0000256" key="13">
    <source>
        <dbReference type="SAM" id="Coils"/>
    </source>
</evidence>
<keyword evidence="3" id="KW-0540">Nuclease</keyword>
<keyword evidence="8" id="KW-0460">Magnesium</keyword>
<dbReference type="GO" id="GO:0046872">
    <property type="term" value="F:metal ion binding"/>
    <property type="evidence" value="ECO:0007669"/>
    <property type="project" value="UniProtKB-KW"/>
</dbReference>
<name>A0AA48I5Z8_9TREE</name>
<dbReference type="PANTHER" id="PTHR21077">
    <property type="entry name" value="EME1 PROTEIN"/>
    <property type="match status" value="1"/>
</dbReference>
<dbReference type="GO" id="GO:0008821">
    <property type="term" value="F:crossover junction DNA endonuclease activity"/>
    <property type="evidence" value="ECO:0007669"/>
    <property type="project" value="TreeGrafter"/>
</dbReference>
<keyword evidence="10" id="KW-0234">DNA repair</keyword>
<dbReference type="Proteomes" id="UP001233271">
    <property type="component" value="Chromosome 1"/>
</dbReference>
<feature type="coiled-coil region" evidence="13">
    <location>
        <begin position="151"/>
        <end position="199"/>
    </location>
</feature>
<comment type="subcellular location">
    <subcellularLocation>
        <location evidence="2">Nucleus</location>
    </subcellularLocation>
</comment>
<evidence type="ECO:0008006" key="17">
    <source>
        <dbReference type="Google" id="ProtNLM"/>
    </source>
</evidence>
<keyword evidence="9" id="KW-0233">DNA recombination</keyword>
<evidence type="ECO:0000313" key="16">
    <source>
        <dbReference type="Proteomes" id="UP001233271"/>
    </source>
</evidence>
<evidence type="ECO:0000256" key="7">
    <source>
        <dbReference type="ARBA" id="ARBA00022801"/>
    </source>
</evidence>
<evidence type="ECO:0000256" key="11">
    <source>
        <dbReference type="ARBA" id="ARBA00023242"/>
    </source>
</evidence>
<keyword evidence="16" id="KW-1185">Reference proteome</keyword>
<evidence type="ECO:0000256" key="8">
    <source>
        <dbReference type="ARBA" id="ARBA00022842"/>
    </source>
</evidence>
<dbReference type="GO" id="GO:0006302">
    <property type="term" value="P:double-strand break repair"/>
    <property type="evidence" value="ECO:0007669"/>
    <property type="project" value="TreeGrafter"/>
</dbReference>
<evidence type="ECO:0000256" key="5">
    <source>
        <dbReference type="ARBA" id="ARBA00022759"/>
    </source>
</evidence>
<feature type="region of interest" description="Disordered" evidence="14">
    <location>
        <begin position="39"/>
        <end position="150"/>
    </location>
</feature>
<dbReference type="GO" id="GO:0031573">
    <property type="term" value="P:mitotic intra-S DNA damage checkpoint signaling"/>
    <property type="evidence" value="ECO:0007669"/>
    <property type="project" value="TreeGrafter"/>
</dbReference>
<gene>
    <name evidence="15" type="ORF">CcaverHIS019_0103930</name>
</gene>
<evidence type="ECO:0000256" key="12">
    <source>
        <dbReference type="ARBA" id="ARBA00023254"/>
    </source>
</evidence>
<feature type="compositionally biased region" description="Low complexity" evidence="14">
    <location>
        <begin position="51"/>
        <end position="69"/>
    </location>
</feature>
<evidence type="ECO:0000256" key="10">
    <source>
        <dbReference type="ARBA" id="ARBA00023204"/>
    </source>
</evidence>
<evidence type="ECO:0000313" key="15">
    <source>
        <dbReference type="EMBL" id="BEI87675.1"/>
    </source>
</evidence>
<evidence type="ECO:0000256" key="3">
    <source>
        <dbReference type="ARBA" id="ARBA00022722"/>
    </source>
</evidence>
<dbReference type="Gene3D" id="1.10.150.670">
    <property type="entry name" value="Crossover junction endonuclease EME1, DNA-binding domain"/>
    <property type="match status" value="1"/>
</dbReference>
<evidence type="ECO:0000256" key="2">
    <source>
        <dbReference type="ARBA" id="ARBA00004123"/>
    </source>
</evidence>
<evidence type="ECO:0000256" key="4">
    <source>
        <dbReference type="ARBA" id="ARBA00022723"/>
    </source>
</evidence>
<dbReference type="GO" id="GO:0005634">
    <property type="term" value="C:nucleus"/>
    <property type="evidence" value="ECO:0007669"/>
    <property type="project" value="UniProtKB-SubCell"/>
</dbReference>
<dbReference type="GO" id="GO:0000712">
    <property type="term" value="P:resolution of meiotic recombination intermediates"/>
    <property type="evidence" value="ECO:0007669"/>
    <property type="project" value="TreeGrafter"/>
</dbReference>
<sequence>MSDIVVLSDGSDDEIVYVSSPPPRMVVRTESTTTIQVLEWSDSEGSDHQDLSTALSRFSSSTTSFRSASITPAGSSRAPKRKLASHSLPDLSPMRERPLKASRSALVTVDDNQPEPEPSRSRAKSFRKACKPPKENEFEGIEEETPADKAARKEAEKIKRQQERAAAKEVEKAQKKYDREAAKEAEKSYQKKLADANRLRVSKIDALREIELHLAYDLSLPSSPIAGAMPEVKMRLEDNQSSLHYLTEEETVANGTMRFLRRVKAKWDPVAKRFIPLDAERLEWEPTLVVVTTVDGIVDRLAQNEDMFLEWLSDIRLAVANRADEQVFLLVRGLAKYHSKTVSIANRAYRDNVNAALHDGDARLARPEISRRVTKDMVEMQLLRAQIEQRIFVVLVDETEVIEDWLYNLSADVAFRPYKKLTKSHLAFSAPVGQRKGAEPSSVLELMLQEVPGLTAAAALGVSKGFPSLRKLMEAYEEDDDGESLLAGCSVGSLATGVATSRTLGPALSKKVYEIMHGDDPLALL</sequence>
<keyword evidence="12" id="KW-0469">Meiosis</keyword>
<evidence type="ECO:0000256" key="6">
    <source>
        <dbReference type="ARBA" id="ARBA00022763"/>
    </source>
</evidence>
<keyword evidence="4" id="KW-0479">Metal-binding</keyword>
<keyword evidence="7" id="KW-0378">Hydrolase</keyword>
<comment type="cofactor">
    <cofactor evidence="1">
        <name>Mg(2+)</name>
        <dbReference type="ChEBI" id="CHEBI:18420"/>
    </cofactor>
</comment>
<dbReference type="GO" id="GO:0048476">
    <property type="term" value="C:Holliday junction resolvase complex"/>
    <property type="evidence" value="ECO:0007669"/>
    <property type="project" value="InterPro"/>
</dbReference>
<evidence type="ECO:0000256" key="1">
    <source>
        <dbReference type="ARBA" id="ARBA00001946"/>
    </source>
</evidence>
<accession>A0AA48I5Z8</accession>
<evidence type="ECO:0000256" key="9">
    <source>
        <dbReference type="ARBA" id="ARBA00023172"/>
    </source>
</evidence>
<dbReference type="PANTHER" id="PTHR21077:SF5">
    <property type="entry name" value="CROSSOVER JUNCTION ENDONUCLEASE MMS4"/>
    <property type="match status" value="1"/>
</dbReference>
<protein>
    <recommendedName>
        <fullName evidence="17">ERCC4 domain-containing protein</fullName>
    </recommendedName>
</protein>
<dbReference type="GeneID" id="85491546"/>